<sequence>MPREYTGHVLAYEGDKLIIDVGQNDIDWQKLLRYNKGQLPQVDLVFDDQQRRSLLQNKHMHAVMGDIAAFQGEDPAEVKMWFKWAFANAFELDEIKTSRMSMEQASAFISMLITFAVKHGVALVNYAPLEMLASDDVAAFEYQCLIHKRCVICGKHPSDLHHLDTVGANGGNRGQMNHLRLRAVQLCRKHHQMAGQMGVDTFLARYHLTGIKIDEHIAKIHKLNMRSL</sequence>
<comment type="caution">
    <text evidence="1">The sequence shown here is derived from an EMBL/GenBank/DDBJ whole genome shotgun (WGS) entry which is preliminary data.</text>
</comment>
<dbReference type="Pfam" id="PF16784">
    <property type="entry name" value="HNHc_6"/>
    <property type="match status" value="1"/>
</dbReference>
<dbReference type="Gene3D" id="1.10.3790.10">
    <property type="entry name" value="NinB"/>
    <property type="match status" value="1"/>
</dbReference>
<dbReference type="AlphaFoldDB" id="A0AB35FY99"/>
<dbReference type="RefSeq" id="WP_224155243.1">
    <property type="nucleotide sequence ID" value="NZ_JAHBFV010000006.1"/>
</dbReference>
<dbReference type="SUPFAM" id="SSF103370">
    <property type="entry name" value="NinB"/>
    <property type="match status" value="1"/>
</dbReference>
<protein>
    <recommendedName>
        <fullName evidence="3">DUF968 domain-containing protein</fullName>
    </recommendedName>
</protein>
<proteinExistence type="predicted"/>
<dbReference type="InterPro" id="IPR036619">
    <property type="entry name" value="NinB_sf"/>
</dbReference>
<dbReference type="EMBL" id="JAHBFV010000006">
    <property type="protein sequence ID" value="MBZ6015418.1"/>
    <property type="molecule type" value="Genomic_DNA"/>
</dbReference>
<dbReference type="Proteomes" id="UP000727071">
    <property type="component" value="Unassembled WGS sequence"/>
</dbReference>
<dbReference type="InterPro" id="IPR041242">
    <property type="entry name" value="HNHc_6"/>
</dbReference>
<reference evidence="1" key="1">
    <citation type="submission" date="2021-05" db="EMBL/GenBank/DDBJ databases">
        <title>Pangenome of Leuconostoc gelidum warrants species status for Leuconostoc gelidum subsp. gasicomitatum.</title>
        <authorList>
            <person name="Johansson P."/>
            <person name="Sade E."/>
            <person name="Hultman J."/>
            <person name="Auvinen P."/>
            <person name="Bjorkroth J."/>
        </authorList>
    </citation>
    <scope>NUCLEOTIDE SEQUENCE</scope>
    <source>
        <strain evidence="1">C220d</strain>
    </source>
</reference>
<name>A0AB35FY99_LEUGE</name>
<accession>A0AB35FY99</accession>
<evidence type="ECO:0000313" key="2">
    <source>
        <dbReference type="Proteomes" id="UP000727071"/>
    </source>
</evidence>
<evidence type="ECO:0000313" key="1">
    <source>
        <dbReference type="EMBL" id="MBZ6015418.1"/>
    </source>
</evidence>
<gene>
    <name evidence="1" type="ORF">KII88_02545</name>
</gene>
<evidence type="ECO:0008006" key="3">
    <source>
        <dbReference type="Google" id="ProtNLM"/>
    </source>
</evidence>
<organism evidence="1 2">
    <name type="scientific">Leuconostoc gelidum subsp. gelidum</name>
    <dbReference type="NCBI Taxonomy" id="1607839"/>
    <lineage>
        <taxon>Bacteria</taxon>
        <taxon>Bacillati</taxon>
        <taxon>Bacillota</taxon>
        <taxon>Bacilli</taxon>
        <taxon>Lactobacillales</taxon>
        <taxon>Lactobacillaceae</taxon>
        <taxon>Leuconostoc</taxon>
        <taxon>Leuconostoc gelidum group</taxon>
    </lineage>
</organism>